<accession>R4WRU7</accession>
<geneLocation type="plasmid" evidence="1 2">
    <name>p1</name>
</geneLocation>
<dbReference type="Proteomes" id="UP000013966">
    <property type="component" value="Plasmid p1"/>
</dbReference>
<dbReference type="AlphaFoldDB" id="R4WRU7"/>
<protein>
    <submittedName>
        <fullName evidence="1">Uncharacterized protein</fullName>
    </submittedName>
</protein>
<organism evidence="1 2">
    <name type="scientific">Caballeronia insecticola</name>
    <dbReference type="NCBI Taxonomy" id="758793"/>
    <lineage>
        <taxon>Bacteria</taxon>
        <taxon>Pseudomonadati</taxon>
        <taxon>Pseudomonadota</taxon>
        <taxon>Betaproteobacteria</taxon>
        <taxon>Burkholderiales</taxon>
        <taxon>Burkholderiaceae</taxon>
        <taxon>Caballeronia</taxon>
    </lineage>
</organism>
<name>R4WRU7_9BURK</name>
<sequence length="44" mass="5183">MRFLEISGAQQRKFHRDYAGFERAATGHKKRLNSRRPSYIGDTE</sequence>
<dbReference type="PATRIC" id="fig|758793.3.peg.5589"/>
<gene>
    <name evidence="1" type="ORF">BRPE64_DCDS04420</name>
</gene>
<dbReference type="EMBL" id="AP013061">
    <property type="protein sequence ID" value="BAN27378.1"/>
    <property type="molecule type" value="Genomic_DNA"/>
</dbReference>
<keyword evidence="2" id="KW-1185">Reference proteome</keyword>
<dbReference type="HOGENOM" id="CLU_3213458_0_0_4"/>
<evidence type="ECO:0000313" key="2">
    <source>
        <dbReference type="Proteomes" id="UP000013966"/>
    </source>
</evidence>
<reference evidence="1 2" key="2">
    <citation type="journal article" date="2018" name="Int. J. Syst. Evol. Microbiol.">
        <title>Burkholderia insecticola sp. nov., a gut symbiotic bacterium of the bean bug Riptortus pedestris.</title>
        <authorList>
            <person name="Takeshita K."/>
            <person name="Tamaki H."/>
            <person name="Ohbayashi T."/>
            <person name="Meng X.-Y."/>
            <person name="Sone T."/>
            <person name="Mitani Y."/>
            <person name="Peeters C."/>
            <person name="Kikuchi Y."/>
            <person name="Vandamme P."/>
        </authorList>
    </citation>
    <scope>NUCLEOTIDE SEQUENCE [LARGE SCALE GENOMIC DNA]</scope>
    <source>
        <strain evidence="1">RPE64</strain>
        <plasmid evidence="1 2">p1</plasmid>
    </source>
</reference>
<evidence type="ECO:0000313" key="1">
    <source>
        <dbReference type="EMBL" id="BAN27378.1"/>
    </source>
</evidence>
<dbReference type="KEGG" id="buo:BRPE64_DCDS04420"/>
<proteinExistence type="predicted"/>
<keyword evidence="1" id="KW-0614">Plasmid</keyword>
<reference evidence="1 2" key="1">
    <citation type="journal article" date="2013" name="Genome Announc.">
        <title>Complete Genome Sequence of Burkholderia sp. Strain RPE64, Bacterial Symbiont of the Bean Bug Riptortus pedestris.</title>
        <authorList>
            <person name="Shibata T.F."/>
            <person name="Maeda T."/>
            <person name="Nikoh N."/>
            <person name="Yamaguchi K."/>
            <person name="Oshima K."/>
            <person name="Hattori M."/>
            <person name="Nishiyama T."/>
            <person name="Hasebe M."/>
            <person name="Fukatsu T."/>
            <person name="Kikuchi Y."/>
            <person name="Shigenobu S."/>
        </authorList>
    </citation>
    <scope>NUCLEOTIDE SEQUENCE [LARGE SCALE GENOMIC DNA]</scope>
    <source>
        <plasmid evidence="1 2">p1</plasmid>
    </source>
</reference>